<dbReference type="PANTHER" id="PTHR43425:SF2">
    <property type="entry name" value="OXYGEN-INSENSITIVE NADPH NITROREDUCTASE"/>
    <property type="match status" value="1"/>
</dbReference>
<dbReference type="InterPro" id="IPR016446">
    <property type="entry name" value="Flavin_OxRdtase_Frp"/>
</dbReference>
<accession>A0ABU1FD50</accession>
<evidence type="ECO:0000256" key="1">
    <source>
        <dbReference type="ARBA" id="ARBA00008366"/>
    </source>
</evidence>
<evidence type="ECO:0000259" key="6">
    <source>
        <dbReference type="Pfam" id="PF00881"/>
    </source>
</evidence>
<comment type="caution">
    <text evidence="7">The sequence shown here is derived from an EMBL/GenBank/DDBJ whole genome shotgun (WGS) entry which is preliminary data.</text>
</comment>
<dbReference type="Gene3D" id="3.40.109.10">
    <property type="entry name" value="NADH Oxidase"/>
    <property type="match status" value="1"/>
</dbReference>
<dbReference type="PIRSF" id="PIRSF005426">
    <property type="entry name" value="Frp"/>
    <property type="match status" value="1"/>
</dbReference>
<dbReference type="EMBL" id="JAVKPH010000034">
    <property type="protein sequence ID" value="MDR5654810.1"/>
    <property type="molecule type" value="Genomic_DNA"/>
</dbReference>
<evidence type="ECO:0000313" key="8">
    <source>
        <dbReference type="Proteomes" id="UP001247754"/>
    </source>
</evidence>
<evidence type="ECO:0000313" key="7">
    <source>
        <dbReference type="EMBL" id="MDR5654810.1"/>
    </source>
</evidence>
<dbReference type="Proteomes" id="UP001247754">
    <property type="component" value="Unassembled WGS sequence"/>
</dbReference>
<dbReference type="Pfam" id="PF00881">
    <property type="entry name" value="Nitroreductase"/>
    <property type="match status" value="1"/>
</dbReference>
<dbReference type="SUPFAM" id="SSF55469">
    <property type="entry name" value="FMN-dependent nitroreductase-like"/>
    <property type="match status" value="1"/>
</dbReference>
<dbReference type="InterPro" id="IPR029479">
    <property type="entry name" value="Nitroreductase"/>
</dbReference>
<keyword evidence="3 5" id="KW-0288">FMN</keyword>
<feature type="domain" description="Nitroreductase" evidence="6">
    <location>
        <begin position="44"/>
        <end position="197"/>
    </location>
</feature>
<keyword evidence="2 5" id="KW-0285">Flavoprotein</keyword>
<organism evidence="7 8">
    <name type="scientific">Ruixingdingia sedimenti</name>
    <dbReference type="NCBI Taxonomy" id="3073604"/>
    <lineage>
        <taxon>Bacteria</taxon>
        <taxon>Pseudomonadati</taxon>
        <taxon>Pseudomonadota</taxon>
        <taxon>Alphaproteobacteria</taxon>
        <taxon>Rhodobacterales</taxon>
        <taxon>Paracoccaceae</taxon>
        <taxon>Ruixingdingia</taxon>
    </lineage>
</organism>
<evidence type="ECO:0000256" key="3">
    <source>
        <dbReference type="ARBA" id="ARBA00022643"/>
    </source>
</evidence>
<keyword evidence="8" id="KW-1185">Reference proteome</keyword>
<name>A0ABU1FD50_9RHOB</name>
<dbReference type="InterPro" id="IPR000415">
    <property type="entry name" value="Nitroreductase-like"/>
</dbReference>
<keyword evidence="5" id="KW-0521">NADP</keyword>
<reference evidence="7 8" key="1">
    <citation type="submission" date="2023-09" db="EMBL/GenBank/DDBJ databases">
        <title>Xinfangfangia sedmenti sp. nov., isolated the sedment.</title>
        <authorList>
            <person name="Xu L."/>
        </authorList>
    </citation>
    <scope>NUCLEOTIDE SEQUENCE [LARGE SCALE GENOMIC DNA]</scope>
    <source>
        <strain evidence="7 8">LG-4</strain>
    </source>
</reference>
<keyword evidence="4 5" id="KW-0560">Oxidoreductase</keyword>
<sequence length="283" mass="30174">MADTQRNLGDTSMGDSPAEKAVFRRYREAAAVGPWNTTIATLLAHRSVRAYLPAPLPEGTVETLVAAASSAPTSSNLQAWSVVAVTDPERRARLAAIAGNQRHIIDAPLILVWVADLSRAQRIGDAAGVRMEGLDYTETFLLASMDAMLAAQNALVAAESLGLGTVFIGALRNDPEAVADLLRLPPRAYAVAGLVVGLPDPAVQTAVKPRLPQSAVLHRECYGAEDPETLRAHDRATGAFRAEQVLSRQGWTDLVLSRLQTAQGLSGRHVLKSVLGRLGFPLH</sequence>
<evidence type="ECO:0000256" key="5">
    <source>
        <dbReference type="PIRNR" id="PIRNR005426"/>
    </source>
</evidence>
<evidence type="ECO:0000256" key="2">
    <source>
        <dbReference type="ARBA" id="ARBA00022630"/>
    </source>
</evidence>
<proteinExistence type="inferred from homology"/>
<gene>
    <name evidence="7" type="ORF">RGD00_19540</name>
</gene>
<comment type="similarity">
    <text evidence="1 5">Belongs to the flavin oxidoreductase frp family.</text>
</comment>
<dbReference type="CDD" id="cd02146">
    <property type="entry name" value="NfsA-like"/>
    <property type="match status" value="1"/>
</dbReference>
<dbReference type="PANTHER" id="PTHR43425">
    <property type="entry name" value="OXYGEN-INSENSITIVE NADPH NITROREDUCTASE"/>
    <property type="match status" value="1"/>
</dbReference>
<protein>
    <submittedName>
        <fullName evidence="7">NADPH-dependent oxidoreductase</fullName>
    </submittedName>
</protein>
<evidence type="ECO:0000256" key="4">
    <source>
        <dbReference type="ARBA" id="ARBA00023002"/>
    </source>
</evidence>
<dbReference type="RefSeq" id="WP_310458955.1">
    <property type="nucleotide sequence ID" value="NZ_JAVKPH010000034.1"/>
</dbReference>